<comment type="subcellular location">
    <subcellularLocation>
        <location evidence="8">Cytoplasm</location>
    </subcellularLocation>
</comment>
<keyword evidence="5 8" id="KW-0418">Kinase</keyword>
<dbReference type="Gene3D" id="3.40.50.300">
    <property type="entry name" value="P-loop containing nucleotide triphosphate hydrolases"/>
    <property type="match status" value="1"/>
</dbReference>
<accession>A0A5S4ZR55</accession>
<feature type="binding site" evidence="8">
    <location>
        <begin position="11"/>
        <end position="16"/>
    </location>
    <ligand>
        <name>ATP</name>
        <dbReference type="ChEBI" id="CHEBI:30616"/>
    </ligand>
</feature>
<dbReference type="InterPro" id="IPR027417">
    <property type="entry name" value="P-loop_NTPase"/>
</dbReference>
<dbReference type="PANTHER" id="PTHR10695:SF46">
    <property type="entry name" value="BIFUNCTIONAL COENZYME A SYNTHASE-RELATED"/>
    <property type="match status" value="1"/>
</dbReference>
<keyword evidence="7 8" id="KW-0173">Coenzyme A biosynthesis</keyword>
<dbReference type="GO" id="GO:0015937">
    <property type="term" value="P:coenzyme A biosynthetic process"/>
    <property type="evidence" value="ECO:0007669"/>
    <property type="project" value="UniProtKB-UniRule"/>
</dbReference>
<evidence type="ECO:0000256" key="1">
    <source>
        <dbReference type="ARBA" id="ARBA00009018"/>
    </source>
</evidence>
<keyword evidence="3 8" id="KW-0808">Transferase</keyword>
<keyword evidence="2 8" id="KW-0963">Cytoplasm</keyword>
<dbReference type="UniPathway" id="UPA00241">
    <property type="reaction ID" value="UER00356"/>
</dbReference>
<dbReference type="FunFam" id="3.40.50.300:FF:000991">
    <property type="entry name" value="Dephospho-CoA kinase"/>
    <property type="match status" value="1"/>
</dbReference>
<dbReference type="PANTHER" id="PTHR10695">
    <property type="entry name" value="DEPHOSPHO-COA KINASE-RELATED"/>
    <property type="match status" value="1"/>
</dbReference>
<dbReference type="AlphaFoldDB" id="A0A5S4ZR55"/>
<dbReference type="CDD" id="cd02022">
    <property type="entry name" value="DPCK"/>
    <property type="match status" value="1"/>
</dbReference>
<evidence type="ECO:0000313" key="11">
    <source>
        <dbReference type="Proteomes" id="UP000323166"/>
    </source>
</evidence>
<organism evidence="10 11">
    <name type="scientific">Desulfallas thermosapovorans DSM 6562</name>
    <dbReference type="NCBI Taxonomy" id="1121431"/>
    <lineage>
        <taxon>Bacteria</taxon>
        <taxon>Bacillati</taxon>
        <taxon>Bacillota</taxon>
        <taxon>Clostridia</taxon>
        <taxon>Eubacteriales</taxon>
        <taxon>Desulfallaceae</taxon>
        <taxon>Desulfallas</taxon>
    </lineage>
</organism>
<evidence type="ECO:0000256" key="7">
    <source>
        <dbReference type="ARBA" id="ARBA00022993"/>
    </source>
</evidence>
<dbReference type="InterPro" id="IPR001977">
    <property type="entry name" value="Depp_CoAkinase"/>
</dbReference>
<dbReference type="HAMAP" id="MF_00376">
    <property type="entry name" value="Dephospho_CoA_kinase"/>
    <property type="match status" value="1"/>
</dbReference>
<evidence type="ECO:0000256" key="2">
    <source>
        <dbReference type="ARBA" id="ARBA00022490"/>
    </source>
</evidence>
<keyword evidence="11" id="KW-1185">Reference proteome</keyword>
<evidence type="ECO:0000313" key="10">
    <source>
        <dbReference type="EMBL" id="TYO94502.1"/>
    </source>
</evidence>
<comment type="function">
    <text evidence="8">Catalyzes the phosphorylation of the 3'-hydroxyl group of dephosphocoenzyme A to form coenzyme A.</text>
</comment>
<dbReference type="GO" id="GO:0005524">
    <property type="term" value="F:ATP binding"/>
    <property type="evidence" value="ECO:0007669"/>
    <property type="project" value="UniProtKB-UniRule"/>
</dbReference>
<dbReference type="EC" id="2.7.1.24" evidence="8 9"/>
<keyword evidence="6 8" id="KW-0067">ATP-binding</keyword>
<evidence type="ECO:0000256" key="9">
    <source>
        <dbReference type="NCBIfam" id="TIGR00152"/>
    </source>
</evidence>
<evidence type="ECO:0000256" key="3">
    <source>
        <dbReference type="ARBA" id="ARBA00022679"/>
    </source>
</evidence>
<dbReference type="GO" id="GO:0004140">
    <property type="term" value="F:dephospho-CoA kinase activity"/>
    <property type="evidence" value="ECO:0007669"/>
    <property type="project" value="UniProtKB-UniRule"/>
</dbReference>
<evidence type="ECO:0000256" key="8">
    <source>
        <dbReference type="HAMAP-Rule" id="MF_00376"/>
    </source>
</evidence>
<dbReference type="NCBIfam" id="TIGR00152">
    <property type="entry name" value="dephospho-CoA kinase"/>
    <property type="match status" value="1"/>
</dbReference>
<comment type="pathway">
    <text evidence="8">Cofactor biosynthesis; coenzyme A biosynthesis; CoA from (R)-pantothenate: step 5/5.</text>
</comment>
<evidence type="ECO:0000256" key="5">
    <source>
        <dbReference type="ARBA" id="ARBA00022777"/>
    </source>
</evidence>
<reference evidence="10 11" key="1">
    <citation type="submission" date="2019-07" db="EMBL/GenBank/DDBJ databases">
        <title>Genomic Encyclopedia of Type Strains, Phase I: the one thousand microbial genomes (KMG-I) project.</title>
        <authorList>
            <person name="Kyrpides N."/>
        </authorList>
    </citation>
    <scope>NUCLEOTIDE SEQUENCE [LARGE SCALE GENOMIC DNA]</scope>
    <source>
        <strain evidence="10 11">DSM 6562</strain>
    </source>
</reference>
<dbReference type="Proteomes" id="UP000323166">
    <property type="component" value="Unassembled WGS sequence"/>
</dbReference>
<keyword evidence="4 8" id="KW-0547">Nucleotide-binding</keyword>
<dbReference type="Pfam" id="PF01121">
    <property type="entry name" value="CoaE"/>
    <property type="match status" value="1"/>
</dbReference>
<name>A0A5S4ZR55_9FIRM</name>
<proteinExistence type="inferred from homology"/>
<evidence type="ECO:0000256" key="6">
    <source>
        <dbReference type="ARBA" id="ARBA00022840"/>
    </source>
</evidence>
<comment type="similarity">
    <text evidence="1 8">Belongs to the CoaE family.</text>
</comment>
<dbReference type="PROSITE" id="PS51219">
    <property type="entry name" value="DPCK"/>
    <property type="match status" value="1"/>
</dbReference>
<sequence>MLVVGLTGNIGSGKSSVARFLKEMGARVIDTDQVARDVVAPGTPALNQIIKHFGTGILNADGTLDRPKMARIVFNDPEALKRLNSIVHPAIRAEILKDIADYKTKRDAPLLVIEAPLLIETGMNNIVDQVWLVTVDAKTQIQRVMKRDNATAEQVTRRLAAQMPQEDKLPYAHRVIDNSGTPGETLQQLQQIWSDTIDRPQAQAE</sequence>
<dbReference type="GO" id="GO:0005737">
    <property type="term" value="C:cytoplasm"/>
    <property type="evidence" value="ECO:0007669"/>
    <property type="project" value="UniProtKB-SubCell"/>
</dbReference>
<evidence type="ECO:0000256" key="4">
    <source>
        <dbReference type="ARBA" id="ARBA00022741"/>
    </source>
</evidence>
<dbReference type="RefSeq" id="WP_166512306.1">
    <property type="nucleotide sequence ID" value="NZ_VNHM01000014.1"/>
</dbReference>
<comment type="catalytic activity">
    <reaction evidence="8">
        <text>3'-dephospho-CoA + ATP = ADP + CoA + H(+)</text>
        <dbReference type="Rhea" id="RHEA:18245"/>
        <dbReference type="ChEBI" id="CHEBI:15378"/>
        <dbReference type="ChEBI" id="CHEBI:30616"/>
        <dbReference type="ChEBI" id="CHEBI:57287"/>
        <dbReference type="ChEBI" id="CHEBI:57328"/>
        <dbReference type="ChEBI" id="CHEBI:456216"/>
        <dbReference type="EC" id="2.7.1.24"/>
    </reaction>
</comment>
<protein>
    <recommendedName>
        <fullName evidence="8 9">Dephospho-CoA kinase</fullName>
        <ecNumber evidence="8 9">2.7.1.24</ecNumber>
    </recommendedName>
    <alternativeName>
        <fullName evidence="8">Dephosphocoenzyme A kinase</fullName>
    </alternativeName>
</protein>
<comment type="caution">
    <text evidence="10">The sequence shown here is derived from an EMBL/GenBank/DDBJ whole genome shotgun (WGS) entry which is preliminary data.</text>
</comment>
<dbReference type="SUPFAM" id="SSF52540">
    <property type="entry name" value="P-loop containing nucleoside triphosphate hydrolases"/>
    <property type="match status" value="1"/>
</dbReference>
<dbReference type="EMBL" id="VNHM01000014">
    <property type="protein sequence ID" value="TYO94502.1"/>
    <property type="molecule type" value="Genomic_DNA"/>
</dbReference>
<gene>
    <name evidence="8" type="primary">coaE</name>
    <name evidence="10" type="ORF">LX24_02337</name>
</gene>